<feature type="region of interest" description="Disordered" evidence="1">
    <location>
        <begin position="56"/>
        <end position="75"/>
    </location>
</feature>
<dbReference type="WBParaSite" id="Pan_g20325.t1">
    <property type="protein sequence ID" value="Pan_g20325.t1"/>
    <property type="gene ID" value="Pan_g20325"/>
</dbReference>
<proteinExistence type="predicted"/>
<reference evidence="3" key="2">
    <citation type="submission" date="2020-10" db="UniProtKB">
        <authorList>
            <consortium name="WormBaseParasite"/>
        </authorList>
    </citation>
    <scope>IDENTIFICATION</scope>
</reference>
<reference evidence="2" key="1">
    <citation type="journal article" date="2013" name="Genetics">
        <title>The draft genome and transcriptome of Panagrellus redivivus are shaped by the harsh demands of a free-living lifestyle.</title>
        <authorList>
            <person name="Srinivasan J."/>
            <person name="Dillman A.R."/>
            <person name="Macchietto M.G."/>
            <person name="Heikkinen L."/>
            <person name="Lakso M."/>
            <person name="Fracchia K.M."/>
            <person name="Antoshechkin I."/>
            <person name="Mortazavi A."/>
            <person name="Wong G."/>
            <person name="Sternberg P.W."/>
        </authorList>
    </citation>
    <scope>NUCLEOTIDE SEQUENCE [LARGE SCALE GENOMIC DNA]</scope>
    <source>
        <strain evidence="2">MT8872</strain>
    </source>
</reference>
<name>A0A7E4VFM3_PANRE</name>
<organism evidence="2 3">
    <name type="scientific">Panagrellus redivivus</name>
    <name type="common">Microworm</name>
    <dbReference type="NCBI Taxonomy" id="6233"/>
    <lineage>
        <taxon>Eukaryota</taxon>
        <taxon>Metazoa</taxon>
        <taxon>Ecdysozoa</taxon>
        <taxon>Nematoda</taxon>
        <taxon>Chromadorea</taxon>
        <taxon>Rhabditida</taxon>
        <taxon>Tylenchina</taxon>
        <taxon>Panagrolaimomorpha</taxon>
        <taxon>Panagrolaimoidea</taxon>
        <taxon>Panagrolaimidae</taxon>
        <taxon>Panagrellus</taxon>
    </lineage>
</organism>
<protein>
    <submittedName>
        <fullName evidence="3">PID domain-containing protein</fullName>
    </submittedName>
</protein>
<sequence>MKRRVHLSFDFPKNVTFAAGMVDITTRIEKAFMVSHQKYAHTCACYIFDRRGVDSGTTRRGVDGPKAKVSSIPSTSTGPVVAMMKLMMRHHRVFANAPPPRDRLKARPTGHCLSPLGHVAAFPREQTSLKAVTARD</sequence>
<evidence type="ECO:0000313" key="2">
    <source>
        <dbReference type="Proteomes" id="UP000492821"/>
    </source>
</evidence>
<evidence type="ECO:0000256" key="1">
    <source>
        <dbReference type="SAM" id="MobiDB-lite"/>
    </source>
</evidence>
<dbReference type="Proteomes" id="UP000492821">
    <property type="component" value="Unassembled WGS sequence"/>
</dbReference>
<dbReference type="AlphaFoldDB" id="A0A7E4VFM3"/>
<evidence type="ECO:0000313" key="3">
    <source>
        <dbReference type="WBParaSite" id="Pan_g20325.t1"/>
    </source>
</evidence>
<keyword evidence="2" id="KW-1185">Reference proteome</keyword>
<accession>A0A7E4VFM3</accession>